<evidence type="ECO:0000313" key="4">
    <source>
        <dbReference type="Proteomes" id="UP001215280"/>
    </source>
</evidence>
<dbReference type="PROSITE" id="PS50013">
    <property type="entry name" value="CHROMO_2"/>
    <property type="match status" value="1"/>
</dbReference>
<feature type="compositionally biased region" description="Polar residues" evidence="1">
    <location>
        <begin position="732"/>
        <end position="744"/>
    </location>
</feature>
<gene>
    <name evidence="3" type="ORF">DFH07DRAFT_726451</name>
</gene>
<dbReference type="CDD" id="cd00024">
    <property type="entry name" value="CD_CSD"/>
    <property type="match status" value="1"/>
</dbReference>
<name>A0AAD7P246_9AGAR</name>
<dbReference type="SUPFAM" id="SSF54160">
    <property type="entry name" value="Chromo domain-like"/>
    <property type="match status" value="1"/>
</dbReference>
<dbReference type="InterPro" id="IPR000953">
    <property type="entry name" value="Chromo/chromo_shadow_dom"/>
</dbReference>
<dbReference type="Gene3D" id="2.40.50.40">
    <property type="match status" value="1"/>
</dbReference>
<feature type="domain" description="Chromo" evidence="2">
    <location>
        <begin position="793"/>
        <end position="823"/>
    </location>
</feature>
<evidence type="ECO:0000313" key="3">
    <source>
        <dbReference type="EMBL" id="KAJ7784845.1"/>
    </source>
</evidence>
<evidence type="ECO:0000259" key="2">
    <source>
        <dbReference type="PROSITE" id="PS50013"/>
    </source>
</evidence>
<dbReference type="EMBL" id="JARJLG010000001">
    <property type="protein sequence ID" value="KAJ7784845.1"/>
    <property type="molecule type" value="Genomic_DNA"/>
</dbReference>
<sequence length="1704" mass="189559">MPFTGVLPLEPPLEYFKWPADSISKRGKPELDQLIPAPAAPKPEVGCYPQAPIYTLSLEPDHSYRRGWAYSAPYFTENRAIELDRMLKIRIPPHVLPTHFNRRTRTFRCADIPGMVKLPMGIPLVHHIDGDPKQAVTVVCAHTLETLMDYEEGPKVKALIPRLMELTWGVAATDTDPGVKGIFELDGMQRNLRSKHVNLSNLVDGDGSFNIASTRGEGEGHGMFMPAVQTNTPQAAKIIKEVLEILHKLYRLIMPLCISRLEWDMIEFNALENNVIAFGGLNPGPTSVQTNASSTANNCLGKSLGPQGRPHGDLQDDIIAYTLFVLMFRVAPGSDLGTFLWMRGAIYLREIDVYILFTSFKGQDLHCGQPPTFVKKIQQAWIKLKSARALFKRFGKQVRCGYVLYWSRAATTHSTQIQYARSLHFLYSPAPNNRDSVRRYFSQDADTILGDHSSSANRFGREGIYAIKNWLLQCGLRLRYGVNDLLKNTTFVDEEGNERALVQTPLDVEDDRIYELMCLYRRFYSWLRNLVSQKYSLGLQKSQFLQSQDAISAALSGIQQQPKIPPTEHNLLPRLRKVLPGPQAGSYPVIQRVVSRRQHKGQVNKLSHILNSTLTSTFISGNVDLAKCLAYITQHGQRKQPPPAAAISDAMDVDTAPHPLSSNDCDPALSQSVAQQEMLCSGAFSSTMQVNAEQNSQGTDATASTSTTIASLSLFPGLGSDGQEPDAPQIIGSGSSTELETSDTPSKKRKRTLDPIAPDAAAKKSLPAVKKRRRQVVELLSSESEAPLEEDEYEVEGIEDHREIVQWYVHWKGFDSSEDSWSPFSRGPSPCSSITSFYPYAESSDEDFQPKPASKGNTINSRSKRLDRIFNLNAPVTRKLQSHELNTRFLKDLLSPSRLADECEQVEVARGTLTRASGLRLANEPPRTLATQIIDQIDRNNELGTQMYFELPVLSSSWGPHLASLTINCMANLSATIPDMIAHGSIHDLVTRGIRAQVCRSLVAAYQWIVNLGPSLAEQLLDIHKSRGSAGLKETFPALAPLVNHVVEFVRAHQTRQRLKTKAKSADTSGKGRGGRKRGHEGDANPPSIKPPEKSLIPGDLFGLLPATKSMITLEPLSPKVKVTDDETLYKVSAKYLCKVWDDPLVLKPMMTVDQYLNPSERLPKSREFMESVRDRCITRGAILQSIADAFGDGLFACSSITAFLHRPSRMFSESISRDQHFARSVEANEKETLQALDSHLIGVLVESPELEEYSAKLGELVHRGLLTMSLGYSLTDEEYENPQELLTANDCFLKLPSTSKGKGKRIQKAALDIKPTLKSLLPQKPSFGIAAVIVREAISQRRKKQPTPETTIYRRMLEGQHPTTGRPMKHDPDQMAPIRAELNGLKLLHQVLPPHLFTTASGLSSLLAFMGTGQGNMTAGFLKLIDGKEHKMHFHSLKACIDQFKGIEAGNNAVGPASAMLCENQAIYGQPNTWYSLHPSVATSPKTYVNLTLEEKFTPYFAPELQRSWLAFLGPLADQDPALSDAPKKSWEDVVRWIVQSGIRGFGSGLGALQFANNMVFAKIASVPSPAAMAQWIFANKNYGAMDGLRVLGFQLPKRNVSPSAVRAAFMCFYSWLNHHLSEEDKEVVHFDSIFVEQLLCKIGRWKHRMEKLASMDLVKDATRILDAEEWELQANLNDHTKFPFPSCKGFALSVFRRIVEEG</sequence>
<accession>A0AAD7P246</accession>
<protein>
    <recommendedName>
        <fullName evidence="2">Chromo domain-containing protein</fullName>
    </recommendedName>
</protein>
<reference evidence="3" key="1">
    <citation type="submission" date="2023-03" db="EMBL/GenBank/DDBJ databases">
        <title>Massive genome expansion in bonnet fungi (Mycena s.s.) driven by repeated elements and novel gene families across ecological guilds.</title>
        <authorList>
            <consortium name="Lawrence Berkeley National Laboratory"/>
            <person name="Harder C.B."/>
            <person name="Miyauchi S."/>
            <person name="Viragh M."/>
            <person name="Kuo A."/>
            <person name="Thoen E."/>
            <person name="Andreopoulos B."/>
            <person name="Lu D."/>
            <person name="Skrede I."/>
            <person name="Drula E."/>
            <person name="Henrissat B."/>
            <person name="Morin E."/>
            <person name="Kohler A."/>
            <person name="Barry K."/>
            <person name="LaButti K."/>
            <person name="Morin E."/>
            <person name="Salamov A."/>
            <person name="Lipzen A."/>
            <person name="Mereny Z."/>
            <person name="Hegedus B."/>
            <person name="Baldrian P."/>
            <person name="Stursova M."/>
            <person name="Weitz H."/>
            <person name="Taylor A."/>
            <person name="Grigoriev I.V."/>
            <person name="Nagy L.G."/>
            <person name="Martin F."/>
            <person name="Kauserud H."/>
        </authorList>
    </citation>
    <scope>NUCLEOTIDE SEQUENCE</scope>
    <source>
        <strain evidence="3">CBHHK188m</strain>
    </source>
</reference>
<proteinExistence type="predicted"/>
<feature type="region of interest" description="Disordered" evidence="1">
    <location>
        <begin position="1056"/>
        <end position="1094"/>
    </location>
</feature>
<feature type="region of interest" description="Disordered" evidence="1">
    <location>
        <begin position="714"/>
        <end position="768"/>
    </location>
</feature>
<dbReference type="Proteomes" id="UP001215280">
    <property type="component" value="Unassembled WGS sequence"/>
</dbReference>
<keyword evidence="4" id="KW-1185">Reference proteome</keyword>
<comment type="caution">
    <text evidence="3">The sequence shown here is derived from an EMBL/GenBank/DDBJ whole genome shotgun (WGS) entry which is preliminary data.</text>
</comment>
<dbReference type="InterPro" id="IPR016197">
    <property type="entry name" value="Chromo-like_dom_sf"/>
</dbReference>
<evidence type="ECO:0000256" key="1">
    <source>
        <dbReference type="SAM" id="MobiDB-lite"/>
    </source>
</evidence>
<dbReference type="GO" id="GO:0006338">
    <property type="term" value="P:chromatin remodeling"/>
    <property type="evidence" value="ECO:0007669"/>
    <property type="project" value="UniProtKB-ARBA"/>
</dbReference>
<organism evidence="3 4">
    <name type="scientific">Mycena maculata</name>
    <dbReference type="NCBI Taxonomy" id="230809"/>
    <lineage>
        <taxon>Eukaryota</taxon>
        <taxon>Fungi</taxon>
        <taxon>Dikarya</taxon>
        <taxon>Basidiomycota</taxon>
        <taxon>Agaricomycotina</taxon>
        <taxon>Agaricomycetes</taxon>
        <taxon>Agaricomycetidae</taxon>
        <taxon>Agaricales</taxon>
        <taxon>Marasmiineae</taxon>
        <taxon>Mycenaceae</taxon>
        <taxon>Mycena</taxon>
    </lineage>
</organism>